<comment type="similarity">
    <text evidence="2 7">Belongs to the major facilitator superfamily. Proton-dependent oligopeptide transporter (POT/PTR) (TC 2.A.17) family.</text>
</comment>
<evidence type="ECO:0000256" key="6">
    <source>
        <dbReference type="ARBA" id="ARBA00023136"/>
    </source>
</evidence>
<feature type="transmembrane region" description="Helical" evidence="9">
    <location>
        <begin position="941"/>
        <end position="963"/>
    </location>
</feature>
<evidence type="ECO:0000256" key="7">
    <source>
        <dbReference type="RuleBase" id="RU003755"/>
    </source>
</evidence>
<feature type="transmembrane region" description="Helical" evidence="9">
    <location>
        <begin position="880"/>
        <end position="903"/>
    </location>
</feature>
<feature type="region of interest" description="Disordered" evidence="8">
    <location>
        <begin position="300"/>
        <end position="330"/>
    </location>
</feature>
<proteinExistence type="inferred from homology"/>
<feature type="transmembrane region" description="Helical" evidence="9">
    <location>
        <begin position="532"/>
        <end position="557"/>
    </location>
</feature>
<comment type="subcellular location">
    <subcellularLocation>
        <location evidence="1 7">Membrane</location>
        <topology evidence="1 7">Multi-pass membrane protein</topology>
    </subcellularLocation>
</comment>
<keyword evidence="4 7" id="KW-0812">Transmembrane</keyword>
<evidence type="ECO:0000256" key="1">
    <source>
        <dbReference type="ARBA" id="ARBA00004141"/>
    </source>
</evidence>
<organism evidence="10 11">
    <name type="scientific">Malassezia arunalokei</name>
    <dbReference type="NCBI Taxonomy" id="1514897"/>
    <lineage>
        <taxon>Eukaryota</taxon>
        <taxon>Fungi</taxon>
        <taxon>Dikarya</taxon>
        <taxon>Basidiomycota</taxon>
        <taxon>Ustilaginomycotina</taxon>
        <taxon>Malasseziomycetes</taxon>
        <taxon>Malasseziales</taxon>
        <taxon>Malasseziaceae</taxon>
        <taxon>Malassezia</taxon>
    </lineage>
</organism>
<dbReference type="Pfam" id="PF00854">
    <property type="entry name" value="PTR2"/>
    <property type="match status" value="1"/>
</dbReference>
<feature type="transmembrane region" description="Helical" evidence="9">
    <location>
        <begin position="506"/>
        <end position="525"/>
    </location>
</feature>
<feature type="transmembrane region" description="Helical" evidence="9">
    <location>
        <begin position="649"/>
        <end position="669"/>
    </location>
</feature>
<dbReference type="GO" id="GO:0005886">
    <property type="term" value="C:plasma membrane"/>
    <property type="evidence" value="ECO:0007669"/>
    <property type="project" value="UniProtKB-ARBA"/>
</dbReference>
<evidence type="ECO:0008006" key="12">
    <source>
        <dbReference type="Google" id="ProtNLM"/>
    </source>
</evidence>
<dbReference type="PROSITE" id="PS01023">
    <property type="entry name" value="PTR2_2"/>
    <property type="match status" value="1"/>
</dbReference>
<feature type="transmembrane region" description="Helical" evidence="9">
    <location>
        <begin position="749"/>
        <end position="766"/>
    </location>
</feature>
<feature type="transmembrane region" description="Helical" evidence="9">
    <location>
        <begin position="910"/>
        <end position="929"/>
    </location>
</feature>
<dbReference type="FunFam" id="1.20.1250.20:FF:000085">
    <property type="entry name" value="MFS peptide transporter Ptr2"/>
    <property type="match status" value="1"/>
</dbReference>
<evidence type="ECO:0000256" key="3">
    <source>
        <dbReference type="ARBA" id="ARBA00022448"/>
    </source>
</evidence>
<evidence type="ECO:0000256" key="4">
    <source>
        <dbReference type="ARBA" id="ARBA00022692"/>
    </source>
</evidence>
<keyword evidence="3 7" id="KW-0813">Transport</keyword>
<dbReference type="Proteomes" id="UP001217582">
    <property type="component" value="Chromosome 6"/>
</dbReference>
<gene>
    <name evidence="10" type="ORF">MARU1_003062</name>
</gene>
<feature type="compositionally biased region" description="Polar residues" evidence="8">
    <location>
        <begin position="43"/>
        <end position="56"/>
    </location>
</feature>
<evidence type="ECO:0000256" key="2">
    <source>
        <dbReference type="ARBA" id="ARBA00005982"/>
    </source>
</evidence>
<dbReference type="AlphaFoldDB" id="A0AAJ5Z509"/>
<dbReference type="GO" id="GO:0071916">
    <property type="term" value="F:dipeptide transmembrane transporter activity"/>
    <property type="evidence" value="ECO:0007669"/>
    <property type="project" value="UniProtKB-ARBA"/>
</dbReference>
<feature type="transmembrane region" description="Helical" evidence="9">
    <location>
        <begin position="786"/>
        <end position="810"/>
    </location>
</feature>
<reference evidence="10 11" key="1">
    <citation type="submission" date="2023-03" db="EMBL/GenBank/DDBJ databases">
        <title>Mating type loci evolution in Malassezia.</title>
        <authorList>
            <person name="Coelho M.A."/>
        </authorList>
    </citation>
    <scope>NUCLEOTIDE SEQUENCE [LARGE SCALE GENOMIC DNA]</scope>
    <source>
        <strain evidence="10 11">CBS 13387</strain>
    </source>
</reference>
<keyword evidence="6 9" id="KW-0472">Membrane</keyword>
<feature type="transmembrane region" description="Helical" evidence="9">
    <location>
        <begin position="621"/>
        <end position="643"/>
    </location>
</feature>
<feature type="region of interest" description="Disordered" evidence="8">
    <location>
        <begin position="1"/>
        <end position="65"/>
    </location>
</feature>
<dbReference type="InterPro" id="IPR036259">
    <property type="entry name" value="MFS_trans_sf"/>
</dbReference>
<dbReference type="SUPFAM" id="SSF103473">
    <property type="entry name" value="MFS general substrate transporter"/>
    <property type="match status" value="1"/>
</dbReference>
<dbReference type="EMBL" id="CP119921">
    <property type="protein sequence ID" value="WFD17015.1"/>
    <property type="molecule type" value="Genomic_DNA"/>
</dbReference>
<evidence type="ECO:0000256" key="8">
    <source>
        <dbReference type="SAM" id="MobiDB-lite"/>
    </source>
</evidence>
<sequence length="998" mass="110743">MAGLQPNWNGNALDQKQQEHRRSFTAQSATSKTNDSRNRRKSSNTAASVTNQTYPSLPSHEPLGHMYMPPNPLLGPQSGAAVPQNHSGFMPWHSYNISANQTSLLADAYGAANGQPQPGTTTSLDWVNGMSAYMLMDPSARPSSFSSPMVQQTPSNINIYQPYQPSPSQLTQYMSQLQFQNQQQEHIAMQQNLFLSQIQHVQEQRAQQAIQDQLTLIQQGMSSSQDPTFDSNARLRTDILAARSQEAHSQHLYDGSLKEASFVSSRIPEVLSRRYGARSNESTPSKDSALPFQSDRDVYEDACASPSVEQSARLESKRLSSKLSNEETGDISLEKRRSMTPSIVIDQVNIEPADHDLARKVNSVGMRMGPLENTEAAIGFAEKVQFDEHLKDGHKNAHTLQSDLVPLPPAEHGDPDADTSDQHFPTDEERATLRRVPEKLSIAVFSIGVCELAERFSFYGATQVFTNFIARSRPKVDGELSASGAAKHSSQASGALGKGSETANGLVTFNQFWCYITPLLGAYVADVYTGRFNALCLGVAFAMVGHILLVISAIPSVLDDADGAIGCFAVAIVIMGFGTGLFKSNCSVLIADQMKVKEQTVVKLKTGERVIIDPALTMERLYLWFYLMINIGSFGGQLGMVYAEKWVGFWLSYLLPTLVFIIPIPVLWFGRKYYKVLPPDRTVFNNAARVYALAFKRNWSWSPLTFIRNWRSEHYWDCVKPGTIEETQRKPWMTFDDHYVDLLSRGAKACMIFMLFPLYFVCYNQITNNLIYQGGQMDIGSTPNEIPATLDPICIIVFVFIFNMGVYPLCDKLKIPFTPIKRITVGFFAASFAMVWSAVLQHYIYQRNPCGNRVGDDVVRNGINCSETNADISVWVQVGAYGLVALSEIFASVTSMEVAVLMAPVNMRSIIMAVSLFTTAIAAAIQEAFNPLSKNPLFVVNYTVFAALAFVGGILFFIVFIGIDRKQEELNLMSQEGALREAQEAEWQSVPHDTKSNS</sequence>
<feature type="transmembrane region" description="Helical" evidence="9">
    <location>
        <begin position="563"/>
        <end position="582"/>
    </location>
</feature>
<keyword evidence="5 9" id="KW-1133">Transmembrane helix</keyword>
<evidence type="ECO:0000313" key="11">
    <source>
        <dbReference type="Proteomes" id="UP001217582"/>
    </source>
</evidence>
<feature type="transmembrane region" description="Helical" evidence="9">
    <location>
        <begin position="822"/>
        <end position="844"/>
    </location>
</feature>
<evidence type="ECO:0000313" key="10">
    <source>
        <dbReference type="EMBL" id="WFD17015.1"/>
    </source>
</evidence>
<name>A0AAJ5Z509_9BASI</name>
<evidence type="ECO:0000256" key="5">
    <source>
        <dbReference type="ARBA" id="ARBA00022989"/>
    </source>
</evidence>
<feature type="compositionally biased region" description="Polar residues" evidence="8">
    <location>
        <begin position="1"/>
        <end position="15"/>
    </location>
</feature>
<dbReference type="Gene3D" id="1.20.1250.20">
    <property type="entry name" value="MFS general substrate transporter like domains"/>
    <property type="match status" value="1"/>
</dbReference>
<dbReference type="PANTHER" id="PTHR11654">
    <property type="entry name" value="OLIGOPEPTIDE TRANSPORTER-RELATED"/>
    <property type="match status" value="1"/>
</dbReference>
<dbReference type="InterPro" id="IPR018456">
    <property type="entry name" value="PTR2_symporter_CS"/>
</dbReference>
<dbReference type="InterPro" id="IPR000109">
    <property type="entry name" value="POT_fam"/>
</dbReference>
<accession>A0AAJ5Z509</accession>
<feature type="compositionally biased region" description="Polar residues" evidence="8">
    <location>
        <begin position="24"/>
        <end position="33"/>
    </location>
</feature>
<evidence type="ECO:0000256" key="9">
    <source>
        <dbReference type="SAM" id="Phobius"/>
    </source>
</evidence>
<protein>
    <recommendedName>
        <fullName evidence="12">Peptide transporter ptr2</fullName>
    </recommendedName>
</protein>
<keyword evidence="11" id="KW-1185">Reference proteome</keyword>